<dbReference type="EMBL" id="BMRE01000042">
    <property type="protein sequence ID" value="GGU67001.1"/>
    <property type="molecule type" value="Genomic_DNA"/>
</dbReference>
<reference evidence="2" key="1">
    <citation type="journal article" date="2019" name="Int. J. Syst. Evol. Microbiol.">
        <title>The Global Catalogue of Microorganisms (GCM) 10K type strain sequencing project: providing services to taxonomists for standard genome sequencing and annotation.</title>
        <authorList>
            <consortium name="The Broad Institute Genomics Platform"/>
            <consortium name="The Broad Institute Genome Sequencing Center for Infectious Disease"/>
            <person name="Wu L."/>
            <person name="Ma J."/>
        </authorList>
    </citation>
    <scope>NUCLEOTIDE SEQUENCE [LARGE SCALE GENOMIC DNA]</scope>
    <source>
        <strain evidence="2">JCM 3296</strain>
    </source>
</reference>
<organism evidence="1 2">
    <name type="scientific">Lentzea flava</name>
    <dbReference type="NCBI Taxonomy" id="103732"/>
    <lineage>
        <taxon>Bacteria</taxon>
        <taxon>Bacillati</taxon>
        <taxon>Actinomycetota</taxon>
        <taxon>Actinomycetes</taxon>
        <taxon>Pseudonocardiales</taxon>
        <taxon>Pseudonocardiaceae</taxon>
        <taxon>Lentzea</taxon>
    </lineage>
</organism>
<keyword evidence="2" id="KW-1185">Reference proteome</keyword>
<accession>A0ABQ2V6B0</accession>
<dbReference type="Proteomes" id="UP000649573">
    <property type="component" value="Unassembled WGS sequence"/>
</dbReference>
<comment type="caution">
    <text evidence="1">The sequence shown here is derived from an EMBL/GenBank/DDBJ whole genome shotgun (WGS) entry which is preliminary data.</text>
</comment>
<proteinExistence type="predicted"/>
<gene>
    <name evidence="1" type="ORF">GCM10010178_68490</name>
</gene>
<name>A0ABQ2V6B0_9PSEU</name>
<evidence type="ECO:0000313" key="1">
    <source>
        <dbReference type="EMBL" id="GGU67001.1"/>
    </source>
</evidence>
<protein>
    <submittedName>
        <fullName evidence="1">Uncharacterized protein</fullName>
    </submittedName>
</protein>
<evidence type="ECO:0000313" key="2">
    <source>
        <dbReference type="Proteomes" id="UP000649573"/>
    </source>
</evidence>
<dbReference type="RefSeq" id="WP_189257901.1">
    <property type="nucleotide sequence ID" value="NZ_BMRE01000042.1"/>
</dbReference>
<sequence length="311" mass="35674">MNPYVIPGMEHRPNGPLCPFEHDDHKKYYVPVDHSETRYFEFTEAIGDSSRLIEDGRLVVAYGRETCGKTALLNRCAKFVSDDLALREKRCAVIGLSDESSANIAIADRKKYVFRFVLDAIRRREWLEASDLRELQERQDDLVLAYRYLSESLPSDAVVVVLLPSIELTQELIDYAALVRPKLLLLAESSYVDEVERCWPAVQAAVPRVEPIRLMVDRLRVEDGWVFAKARQKLDAKDRDYPIVTEETMRLVTDRMKPSIGQLQRLLHGVYREILDQRAAGHALASPEMDEVSYEHITDFFFRASGQGLMP</sequence>